<comment type="similarity">
    <text evidence="4 10">Belongs to the LeuD family. LeuD type 1 subfamily.</text>
</comment>
<dbReference type="Pfam" id="PF00694">
    <property type="entry name" value="Aconitase_C"/>
    <property type="match status" value="1"/>
</dbReference>
<keyword evidence="9 10" id="KW-0100">Branched-chain amino acid biosynthesis</keyword>
<dbReference type="PANTHER" id="PTHR43345">
    <property type="entry name" value="3-ISOPROPYLMALATE DEHYDRATASE SMALL SUBUNIT 2-RELATED-RELATED"/>
    <property type="match status" value="1"/>
</dbReference>
<evidence type="ECO:0000259" key="11">
    <source>
        <dbReference type="Pfam" id="PF00694"/>
    </source>
</evidence>
<evidence type="ECO:0000256" key="4">
    <source>
        <dbReference type="ARBA" id="ARBA00009845"/>
    </source>
</evidence>
<reference evidence="12" key="2">
    <citation type="submission" date="2023-01" db="EMBL/GenBank/DDBJ databases">
        <title>Draft genome sequence of Paraferrimonas sedimenticola strain NBRC 101628.</title>
        <authorList>
            <person name="Sun Q."/>
            <person name="Mori K."/>
        </authorList>
    </citation>
    <scope>NUCLEOTIDE SEQUENCE</scope>
    <source>
        <strain evidence="12">NBRC 101628</strain>
    </source>
</reference>
<name>A0AA37W0D5_9GAMM</name>
<organism evidence="12 13">
    <name type="scientific">Paraferrimonas sedimenticola</name>
    <dbReference type="NCBI Taxonomy" id="375674"/>
    <lineage>
        <taxon>Bacteria</taxon>
        <taxon>Pseudomonadati</taxon>
        <taxon>Pseudomonadota</taxon>
        <taxon>Gammaproteobacteria</taxon>
        <taxon>Alteromonadales</taxon>
        <taxon>Ferrimonadaceae</taxon>
        <taxon>Paraferrimonas</taxon>
    </lineage>
</organism>
<evidence type="ECO:0000256" key="7">
    <source>
        <dbReference type="ARBA" id="ARBA00022605"/>
    </source>
</evidence>
<feature type="domain" description="Aconitase A/isopropylmalate dehydratase small subunit swivel" evidence="11">
    <location>
        <begin position="1"/>
        <end position="125"/>
    </location>
</feature>
<evidence type="ECO:0000256" key="2">
    <source>
        <dbReference type="ARBA" id="ARBA00002695"/>
    </source>
</evidence>
<dbReference type="EMBL" id="BSNC01000002">
    <property type="protein sequence ID" value="GLP95263.1"/>
    <property type="molecule type" value="Genomic_DNA"/>
</dbReference>
<proteinExistence type="inferred from homology"/>
<keyword evidence="7 10" id="KW-0028">Amino-acid biosynthesis</keyword>
<dbReference type="GO" id="GO:0003861">
    <property type="term" value="F:3-isopropylmalate dehydratase activity"/>
    <property type="evidence" value="ECO:0007669"/>
    <property type="project" value="UniProtKB-UniRule"/>
</dbReference>
<accession>A0AA37W0D5</accession>
<comment type="function">
    <text evidence="2 10">Catalyzes the isomerization between 2-isopropylmalate and 3-isopropylmalate, via the formation of 2-isopropylmaleate.</text>
</comment>
<dbReference type="RefSeq" id="WP_095506592.1">
    <property type="nucleotide sequence ID" value="NZ_BSNC01000002.1"/>
</dbReference>
<dbReference type="InterPro" id="IPR033940">
    <property type="entry name" value="IPMI_Swivel"/>
</dbReference>
<dbReference type="FunFam" id="3.20.19.10:FF:000003">
    <property type="entry name" value="3-isopropylmalate dehydratase small subunit"/>
    <property type="match status" value="1"/>
</dbReference>
<evidence type="ECO:0000256" key="10">
    <source>
        <dbReference type="HAMAP-Rule" id="MF_01031"/>
    </source>
</evidence>
<dbReference type="Proteomes" id="UP001161422">
    <property type="component" value="Unassembled WGS sequence"/>
</dbReference>
<dbReference type="NCBIfam" id="NF002458">
    <property type="entry name" value="PRK01641.1"/>
    <property type="match status" value="1"/>
</dbReference>
<keyword evidence="8 10" id="KW-0456">Lyase</keyword>
<keyword evidence="13" id="KW-1185">Reference proteome</keyword>
<evidence type="ECO:0000256" key="6">
    <source>
        <dbReference type="ARBA" id="ARBA00022430"/>
    </source>
</evidence>
<dbReference type="Gene3D" id="3.20.19.10">
    <property type="entry name" value="Aconitase, domain 4"/>
    <property type="match status" value="1"/>
</dbReference>
<comment type="subunit">
    <text evidence="5 10">Heterodimer of LeuC and LeuD.</text>
</comment>
<evidence type="ECO:0000256" key="5">
    <source>
        <dbReference type="ARBA" id="ARBA00011271"/>
    </source>
</evidence>
<gene>
    <name evidence="12" type="primary">leuD_1</name>
    <name evidence="10" type="synonym">leuD</name>
    <name evidence="12" type="ORF">GCM10007895_05690</name>
</gene>
<dbReference type="GO" id="GO:0009098">
    <property type="term" value="P:L-leucine biosynthetic process"/>
    <property type="evidence" value="ECO:0007669"/>
    <property type="project" value="UniProtKB-UniRule"/>
</dbReference>
<comment type="catalytic activity">
    <reaction evidence="1 10">
        <text>(2R,3S)-3-isopropylmalate = (2S)-2-isopropylmalate</text>
        <dbReference type="Rhea" id="RHEA:32287"/>
        <dbReference type="ChEBI" id="CHEBI:1178"/>
        <dbReference type="ChEBI" id="CHEBI:35121"/>
        <dbReference type="EC" id="4.2.1.33"/>
    </reaction>
</comment>
<evidence type="ECO:0000256" key="9">
    <source>
        <dbReference type="ARBA" id="ARBA00023304"/>
    </source>
</evidence>
<dbReference type="InterPro" id="IPR015928">
    <property type="entry name" value="Aconitase/3IPM_dehydase_swvl"/>
</dbReference>
<dbReference type="PANTHER" id="PTHR43345:SF5">
    <property type="entry name" value="3-ISOPROPYLMALATE DEHYDRATASE SMALL SUBUNIT"/>
    <property type="match status" value="1"/>
</dbReference>
<reference evidence="12" key="1">
    <citation type="journal article" date="2014" name="Int. J. Syst. Evol. Microbiol.">
        <title>Complete genome sequence of Corynebacterium casei LMG S-19264T (=DSM 44701T), isolated from a smear-ripened cheese.</title>
        <authorList>
            <consortium name="US DOE Joint Genome Institute (JGI-PGF)"/>
            <person name="Walter F."/>
            <person name="Albersmeier A."/>
            <person name="Kalinowski J."/>
            <person name="Ruckert C."/>
        </authorList>
    </citation>
    <scope>NUCLEOTIDE SEQUENCE</scope>
    <source>
        <strain evidence="12">NBRC 101628</strain>
    </source>
</reference>
<protein>
    <recommendedName>
        <fullName evidence="10">3-isopropylmalate dehydratase small subunit</fullName>
        <ecNumber evidence="10">4.2.1.33</ecNumber>
    </recommendedName>
    <alternativeName>
        <fullName evidence="10">Alpha-IPM isomerase</fullName>
        <shortName evidence="10">IPMI</shortName>
    </alternativeName>
    <alternativeName>
        <fullName evidence="10">Isopropylmalate isomerase</fullName>
    </alternativeName>
</protein>
<comment type="caution">
    <text evidence="12">The sequence shown here is derived from an EMBL/GenBank/DDBJ whole genome shotgun (WGS) entry which is preliminary data.</text>
</comment>
<evidence type="ECO:0000256" key="1">
    <source>
        <dbReference type="ARBA" id="ARBA00000491"/>
    </source>
</evidence>
<evidence type="ECO:0000313" key="13">
    <source>
        <dbReference type="Proteomes" id="UP001161422"/>
    </source>
</evidence>
<evidence type="ECO:0000256" key="8">
    <source>
        <dbReference type="ARBA" id="ARBA00023239"/>
    </source>
</evidence>
<keyword evidence="6 10" id="KW-0432">Leucine biosynthesis</keyword>
<dbReference type="AlphaFoldDB" id="A0AA37W0D5"/>
<dbReference type="EC" id="4.2.1.33" evidence="10"/>
<comment type="pathway">
    <text evidence="3 10">Amino-acid biosynthesis; L-leucine biosynthesis; L-leucine from 3-methyl-2-oxobutanoate: step 2/4.</text>
</comment>
<dbReference type="SUPFAM" id="SSF52016">
    <property type="entry name" value="LeuD/IlvD-like"/>
    <property type="match status" value="1"/>
</dbReference>
<dbReference type="CDD" id="cd01577">
    <property type="entry name" value="IPMI_Swivel"/>
    <property type="match status" value="1"/>
</dbReference>
<evidence type="ECO:0000256" key="3">
    <source>
        <dbReference type="ARBA" id="ARBA00004729"/>
    </source>
</evidence>
<dbReference type="NCBIfam" id="TIGR00171">
    <property type="entry name" value="leuD"/>
    <property type="match status" value="1"/>
</dbReference>
<dbReference type="GO" id="GO:0009316">
    <property type="term" value="C:3-isopropylmalate dehydratase complex"/>
    <property type="evidence" value="ECO:0007669"/>
    <property type="project" value="InterPro"/>
</dbReference>
<evidence type="ECO:0000313" key="12">
    <source>
        <dbReference type="EMBL" id="GLP95263.1"/>
    </source>
</evidence>
<dbReference type="InterPro" id="IPR000573">
    <property type="entry name" value="AconitaseA/IPMdHydase_ssu_swvl"/>
</dbReference>
<dbReference type="HAMAP" id="MF_01031">
    <property type="entry name" value="LeuD_type1"/>
    <property type="match status" value="1"/>
</dbReference>
<sequence>MQAFTKHKGTIATLLHNNIDTDQIIPKQFLSKVTREGFGQHLFHDWRYLDEAGDQPNPEFELNLPKHQGATILIAGDNFGCGSSREHAPWALADYGFRAVIAPSFADIFYSNSINIGMLPVRLSEEEIQQLLAGMDTSQPQQIEVDLENCQVIGADGKKFDFTLAEAARHNLLKGLDAIGLTLEHQAAIDAHAQSLPAWQGAPNPS</sequence>
<dbReference type="InterPro" id="IPR004431">
    <property type="entry name" value="3-IsopropMal_deHydase_ssu"/>
</dbReference>
<dbReference type="InterPro" id="IPR050075">
    <property type="entry name" value="LeuD"/>
</dbReference>